<evidence type="ECO:0000256" key="10">
    <source>
        <dbReference type="SAM" id="SignalP"/>
    </source>
</evidence>
<dbReference type="EMBL" id="JAELVM010000003">
    <property type="protein sequence ID" value="MBL1222465.1"/>
    <property type="molecule type" value="Genomic_DNA"/>
</dbReference>
<evidence type="ECO:0000256" key="8">
    <source>
        <dbReference type="ARBA" id="ARBA00023239"/>
    </source>
</evidence>
<sequence>MIKTILSFSLLTSASVSFNAQQTDKVFHYSTMDGLRNGVYIGDLTVKELKKKSDFGLGTYNFLDGELVALDGKIYRIATDGSVAEADENRKVPFGSFTFFKKDQSMVLDHIKNVEELQQKILEILPSRNRFYAIKIKADFSTLTLGGAVKTDEKDTTGIAVFMKTRPLYKKQNIKGTFVGFYSPAYVGGLDLSPFHFHFLSEDKTVGGHMIEGNFSNTKIIVELDEKNVFEVQLPDSHNEGYQRNWTSSEAKAQY</sequence>
<dbReference type="PANTHER" id="PTHR35524">
    <property type="entry name" value="ALPHA-ACETOLACTATE DECARBOXYLASE"/>
    <property type="match status" value="1"/>
</dbReference>
<comment type="similarity">
    <text evidence="3 9">Belongs to the alpha-acetolactate decarboxylase family.</text>
</comment>
<accession>A0ABS1QIP8</accession>
<evidence type="ECO:0000256" key="7">
    <source>
        <dbReference type="ARBA" id="ARBA00023061"/>
    </source>
</evidence>
<keyword evidence="6 9" id="KW-0210">Decarboxylase</keyword>
<evidence type="ECO:0000256" key="6">
    <source>
        <dbReference type="ARBA" id="ARBA00022793"/>
    </source>
</evidence>
<dbReference type="GO" id="GO:0047605">
    <property type="term" value="F:acetolactate decarboxylase activity"/>
    <property type="evidence" value="ECO:0007669"/>
    <property type="project" value="UniProtKB-EC"/>
</dbReference>
<evidence type="ECO:0000313" key="12">
    <source>
        <dbReference type="Proteomes" id="UP000661696"/>
    </source>
</evidence>
<keyword evidence="8 9" id="KW-0456">Lyase</keyword>
<reference evidence="11 12" key="1">
    <citation type="submission" date="2020-12" db="EMBL/GenBank/DDBJ databases">
        <title>Chryseobacterium endoalhailicus sp. nov., isolated from seed of leguminous plant.</title>
        <authorList>
            <person name="Zhang X."/>
        </authorList>
    </citation>
    <scope>NUCLEOTIDE SEQUENCE [LARGE SCALE GENOMIC DNA]</scope>
    <source>
        <strain evidence="11 12">L7</strain>
    </source>
</reference>
<dbReference type="Proteomes" id="UP000661696">
    <property type="component" value="Unassembled WGS sequence"/>
</dbReference>
<dbReference type="PIRSF" id="PIRSF001332">
    <property type="entry name" value="Acetolac_decarb"/>
    <property type="match status" value="1"/>
</dbReference>
<dbReference type="EC" id="4.1.1.5" evidence="4 9"/>
<keyword evidence="12" id="KW-1185">Reference proteome</keyword>
<evidence type="ECO:0000313" key="11">
    <source>
        <dbReference type="EMBL" id="MBL1222465.1"/>
    </source>
</evidence>
<gene>
    <name evidence="11" type="primary">budA</name>
    <name evidence="11" type="ORF">JET18_16550</name>
</gene>
<dbReference type="RefSeq" id="WP_202092840.1">
    <property type="nucleotide sequence ID" value="NZ_JAELVM010000003.1"/>
</dbReference>
<evidence type="ECO:0000256" key="3">
    <source>
        <dbReference type="ARBA" id="ARBA00007106"/>
    </source>
</evidence>
<comment type="pathway">
    <text evidence="2 9">Polyol metabolism; (R,R)-butane-2,3-diol biosynthesis; (R,R)-butane-2,3-diol from pyruvate: step 2/3.</text>
</comment>
<keyword evidence="7 9" id="KW-0005">Acetoin biosynthesis</keyword>
<feature type="signal peptide" evidence="10">
    <location>
        <begin position="1"/>
        <end position="19"/>
    </location>
</feature>
<dbReference type="SUPFAM" id="SSF117856">
    <property type="entry name" value="AF0104/ALDC/Ptd012-like"/>
    <property type="match status" value="1"/>
</dbReference>
<comment type="catalytic activity">
    <reaction evidence="1 9">
        <text>(2S)-2-acetolactate + H(+) = (R)-acetoin + CO2</text>
        <dbReference type="Rhea" id="RHEA:21580"/>
        <dbReference type="ChEBI" id="CHEBI:15378"/>
        <dbReference type="ChEBI" id="CHEBI:15686"/>
        <dbReference type="ChEBI" id="CHEBI:16526"/>
        <dbReference type="ChEBI" id="CHEBI:58476"/>
        <dbReference type="EC" id="4.1.1.5"/>
    </reaction>
</comment>
<dbReference type="Pfam" id="PF03306">
    <property type="entry name" value="AAL_decarboxy"/>
    <property type="match status" value="1"/>
</dbReference>
<name>A0ABS1QIP8_9FLAO</name>
<dbReference type="Gene3D" id="3.30.1330.80">
    <property type="entry name" value="Hypothetical protein, similar to alpha- acetolactate decarboxylase, domain 2"/>
    <property type="match status" value="2"/>
</dbReference>
<protein>
    <recommendedName>
        <fullName evidence="5 9">Alpha-acetolactate decarboxylase</fullName>
        <ecNumber evidence="4 9">4.1.1.5</ecNumber>
    </recommendedName>
</protein>
<evidence type="ECO:0000256" key="2">
    <source>
        <dbReference type="ARBA" id="ARBA00005170"/>
    </source>
</evidence>
<dbReference type="NCBIfam" id="TIGR01252">
    <property type="entry name" value="acetolac_decarb"/>
    <property type="match status" value="1"/>
</dbReference>
<dbReference type="PANTHER" id="PTHR35524:SF1">
    <property type="entry name" value="ALPHA-ACETOLACTATE DECARBOXYLASE"/>
    <property type="match status" value="1"/>
</dbReference>
<feature type="chain" id="PRO_5046580656" description="Alpha-acetolactate decarboxylase" evidence="10">
    <location>
        <begin position="20"/>
        <end position="255"/>
    </location>
</feature>
<comment type="caution">
    <text evidence="11">The sequence shown here is derived from an EMBL/GenBank/DDBJ whole genome shotgun (WGS) entry which is preliminary data.</text>
</comment>
<evidence type="ECO:0000256" key="1">
    <source>
        <dbReference type="ARBA" id="ARBA00001784"/>
    </source>
</evidence>
<evidence type="ECO:0000256" key="9">
    <source>
        <dbReference type="PIRNR" id="PIRNR001332"/>
    </source>
</evidence>
<evidence type="ECO:0000256" key="4">
    <source>
        <dbReference type="ARBA" id="ARBA00013204"/>
    </source>
</evidence>
<dbReference type="CDD" id="cd17299">
    <property type="entry name" value="acetolactate_decarboxylase"/>
    <property type="match status" value="1"/>
</dbReference>
<evidence type="ECO:0000256" key="5">
    <source>
        <dbReference type="ARBA" id="ARBA00020164"/>
    </source>
</evidence>
<organism evidence="11 12">
    <name type="scientific">Chryseobacterium endalhagicum</name>
    <dbReference type="NCBI Taxonomy" id="2797638"/>
    <lineage>
        <taxon>Bacteria</taxon>
        <taxon>Pseudomonadati</taxon>
        <taxon>Bacteroidota</taxon>
        <taxon>Flavobacteriia</taxon>
        <taxon>Flavobacteriales</taxon>
        <taxon>Weeksellaceae</taxon>
        <taxon>Chryseobacterium group</taxon>
        <taxon>Chryseobacterium</taxon>
    </lineage>
</organism>
<keyword evidence="10" id="KW-0732">Signal</keyword>
<dbReference type="InterPro" id="IPR005128">
    <property type="entry name" value="Acetolactate_a_deCO2ase"/>
</dbReference>
<proteinExistence type="inferred from homology"/>